<dbReference type="GO" id="GO:0000938">
    <property type="term" value="C:GARP complex"/>
    <property type="evidence" value="ECO:0007669"/>
    <property type="project" value="InterPro"/>
</dbReference>
<sequence>MQQTSIKDKKKVAKSWTDPLDDPNFDAGQYIDGFFPTEPTSESVSVELYKRITTVSEKVRDAEEAVKVITADIKTLDLGKKNLIQTMIVFRRLDMLGM</sequence>
<dbReference type="InterPro" id="IPR039766">
    <property type="entry name" value="Vps53"/>
</dbReference>
<dbReference type="EMBL" id="LSSK01001255">
    <property type="protein sequence ID" value="OMH80225.1"/>
    <property type="molecule type" value="Genomic_DNA"/>
</dbReference>
<dbReference type="OrthoDB" id="10261632at2759"/>
<reference evidence="4" key="1">
    <citation type="submission" date="2017-01" db="EMBL/GenBank/DDBJ databases">
        <authorList>
            <person name="Wang Y."/>
            <person name="White M."/>
            <person name="Kvist S."/>
            <person name="Moncalvo J.-M."/>
        </authorList>
    </citation>
    <scope>NUCLEOTIDE SEQUENCE [LARGE SCALE GENOMIC DNA]</scope>
    <source>
        <strain evidence="4">COL-18-3</strain>
    </source>
</reference>
<accession>A0A1R1PGU9</accession>
<feature type="region of interest" description="Disordered" evidence="1">
    <location>
        <begin position="1"/>
        <end position="21"/>
    </location>
</feature>
<gene>
    <name evidence="3" type="ORF">AX774_g6343</name>
</gene>
<evidence type="ECO:0000259" key="2">
    <source>
        <dbReference type="Pfam" id="PF04100"/>
    </source>
</evidence>
<keyword evidence="4" id="KW-1185">Reference proteome</keyword>
<dbReference type="Pfam" id="PF04100">
    <property type="entry name" value="Vps53_N"/>
    <property type="match status" value="1"/>
</dbReference>
<evidence type="ECO:0000256" key="1">
    <source>
        <dbReference type="SAM" id="MobiDB-lite"/>
    </source>
</evidence>
<dbReference type="AlphaFoldDB" id="A0A1R1PGU9"/>
<evidence type="ECO:0000313" key="4">
    <source>
        <dbReference type="Proteomes" id="UP000188320"/>
    </source>
</evidence>
<evidence type="ECO:0000313" key="3">
    <source>
        <dbReference type="EMBL" id="OMH80225.1"/>
    </source>
</evidence>
<name>A0A1R1PGU9_ZANCU</name>
<dbReference type="PANTHER" id="PTHR12820:SF0">
    <property type="entry name" value="VACUOLAR PROTEIN SORTING-ASSOCIATED PROTEIN 53 HOMOLOG"/>
    <property type="match status" value="1"/>
</dbReference>
<dbReference type="Proteomes" id="UP000188320">
    <property type="component" value="Unassembled WGS sequence"/>
</dbReference>
<feature type="domain" description="Vps53 N-terminal" evidence="2">
    <location>
        <begin position="43"/>
        <end position="96"/>
    </location>
</feature>
<dbReference type="InterPro" id="IPR007234">
    <property type="entry name" value="Vps53_N"/>
</dbReference>
<dbReference type="PANTHER" id="PTHR12820">
    <property type="entry name" value="VACUOLAR SORTING PROTEIN 53"/>
    <property type="match status" value="1"/>
</dbReference>
<dbReference type="GO" id="GO:0042147">
    <property type="term" value="P:retrograde transport, endosome to Golgi"/>
    <property type="evidence" value="ECO:0007669"/>
    <property type="project" value="InterPro"/>
</dbReference>
<proteinExistence type="predicted"/>
<protein>
    <recommendedName>
        <fullName evidence="2">Vps53 N-terminal domain-containing protein</fullName>
    </recommendedName>
</protein>
<dbReference type="GO" id="GO:0005829">
    <property type="term" value="C:cytosol"/>
    <property type="evidence" value="ECO:0007669"/>
    <property type="project" value="GOC"/>
</dbReference>
<organism evidence="3 4">
    <name type="scientific">Zancudomyces culisetae</name>
    <name type="common">Gut fungus</name>
    <name type="synonym">Smittium culisetae</name>
    <dbReference type="NCBI Taxonomy" id="1213189"/>
    <lineage>
        <taxon>Eukaryota</taxon>
        <taxon>Fungi</taxon>
        <taxon>Fungi incertae sedis</taxon>
        <taxon>Zoopagomycota</taxon>
        <taxon>Kickxellomycotina</taxon>
        <taxon>Harpellomycetes</taxon>
        <taxon>Harpellales</taxon>
        <taxon>Legeriomycetaceae</taxon>
        <taxon>Zancudomyces</taxon>
    </lineage>
</organism>
<comment type="caution">
    <text evidence="3">The sequence shown here is derived from an EMBL/GenBank/DDBJ whole genome shotgun (WGS) entry which is preliminary data.</text>
</comment>